<evidence type="ECO:0000256" key="3">
    <source>
        <dbReference type="ARBA" id="ARBA00023180"/>
    </source>
</evidence>
<accession>A0AAV2YL16</accession>
<keyword evidence="3" id="KW-0325">Glycoprotein</keyword>
<feature type="region of interest" description="Disordered" evidence="4">
    <location>
        <begin position="299"/>
        <end position="318"/>
    </location>
</feature>
<feature type="domain" description="Glycosyltransferase 61 catalytic" evidence="5">
    <location>
        <begin position="138"/>
        <end position="232"/>
    </location>
</feature>
<evidence type="ECO:0000313" key="6">
    <source>
        <dbReference type="EMBL" id="DAZ95677.1"/>
    </source>
</evidence>
<organism evidence="6 7">
    <name type="scientific">Lagenidium giganteum</name>
    <dbReference type="NCBI Taxonomy" id="4803"/>
    <lineage>
        <taxon>Eukaryota</taxon>
        <taxon>Sar</taxon>
        <taxon>Stramenopiles</taxon>
        <taxon>Oomycota</taxon>
        <taxon>Peronosporomycetes</taxon>
        <taxon>Pythiales</taxon>
        <taxon>Pythiaceae</taxon>
    </lineage>
</organism>
<dbReference type="EMBL" id="DAKRPA010000194">
    <property type="protein sequence ID" value="DAZ95677.1"/>
    <property type="molecule type" value="Genomic_DNA"/>
</dbReference>
<evidence type="ECO:0000256" key="1">
    <source>
        <dbReference type="ARBA" id="ARBA00022676"/>
    </source>
</evidence>
<proteinExistence type="predicted"/>
<keyword evidence="2" id="KW-0808">Transferase</keyword>
<protein>
    <recommendedName>
        <fullName evidence="5">Glycosyltransferase 61 catalytic domain-containing protein</fullName>
    </recommendedName>
</protein>
<gene>
    <name evidence="6" type="ORF">N0F65_002987</name>
</gene>
<comment type="caution">
    <text evidence="6">The sequence shown here is derived from an EMBL/GenBank/DDBJ whole genome shotgun (WGS) entry which is preliminary data.</text>
</comment>
<dbReference type="InterPro" id="IPR007657">
    <property type="entry name" value="Glycosyltransferase_61"/>
</dbReference>
<dbReference type="PANTHER" id="PTHR20961:SF124">
    <property type="entry name" value="GLYCOSYLTRANSFERASE"/>
    <property type="match status" value="1"/>
</dbReference>
<name>A0AAV2YL16_9STRA</name>
<keyword evidence="1" id="KW-0328">Glycosyltransferase</keyword>
<evidence type="ECO:0000313" key="7">
    <source>
        <dbReference type="Proteomes" id="UP001146120"/>
    </source>
</evidence>
<dbReference type="PANTHER" id="PTHR20961">
    <property type="entry name" value="GLYCOSYLTRANSFERASE"/>
    <property type="match status" value="1"/>
</dbReference>
<reference evidence="6" key="2">
    <citation type="journal article" date="2023" name="Microbiol Resour">
        <title>Decontamination and Annotation of the Draft Genome Sequence of the Oomycete Lagenidium giganteum ARSEF 373.</title>
        <authorList>
            <person name="Morgan W.R."/>
            <person name="Tartar A."/>
        </authorList>
    </citation>
    <scope>NUCLEOTIDE SEQUENCE</scope>
    <source>
        <strain evidence="6">ARSEF 373</strain>
    </source>
</reference>
<reference evidence="6" key="1">
    <citation type="submission" date="2022-11" db="EMBL/GenBank/DDBJ databases">
        <authorList>
            <person name="Morgan W.R."/>
            <person name="Tartar A."/>
        </authorList>
    </citation>
    <scope>NUCLEOTIDE SEQUENCE</scope>
    <source>
        <strain evidence="6">ARSEF 373</strain>
    </source>
</reference>
<dbReference type="Proteomes" id="UP001146120">
    <property type="component" value="Unassembled WGS sequence"/>
</dbReference>
<keyword evidence="7" id="KW-1185">Reference proteome</keyword>
<evidence type="ECO:0000259" key="5">
    <source>
        <dbReference type="Pfam" id="PF04577"/>
    </source>
</evidence>
<dbReference type="AlphaFoldDB" id="A0AAV2YL16"/>
<dbReference type="InterPro" id="IPR049625">
    <property type="entry name" value="Glyco_transf_61_cat"/>
</dbReference>
<dbReference type="Pfam" id="PF04577">
    <property type="entry name" value="Glyco_transf_61"/>
    <property type="match status" value="1"/>
</dbReference>
<evidence type="ECO:0000256" key="2">
    <source>
        <dbReference type="ARBA" id="ARBA00022679"/>
    </source>
</evidence>
<evidence type="ECO:0000256" key="4">
    <source>
        <dbReference type="SAM" id="MobiDB-lite"/>
    </source>
</evidence>
<sequence>MIPERRYDDTTLLFTTKVITIARRDDHNPFFQIAAALNAWIMMQVLHWSPSETRLVQLDTGFPAATDALQHQLLAPTRAVVTGQELVGKNVHFVGPVLLAPSEFSGPMMQHLDDCEPCGDVDLIKSFRYASLKAMNVSEEETTNSTNFRVTIISRRNYNGRVIQRRWLNEDEVVKRMRIDYAQYGIDFVSIDFVQLSMVEQMLTVLQSDVIIGMHGAGMANVVWSRPDTLVVEIFPRLRRRWGFRNLCQFVGCDWHEFRQGSDTGVGDNNSDKRIAYKHWDKFFKPLLMKAYERTGRTAQDSNSQVANTSHVSIAPTS</sequence>
<dbReference type="GO" id="GO:0016757">
    <property type="term" value="F:glycosyltransferase activity"/>
    <property type="evidence" value="ECO:0007669"/>
    <property type="project" value="UniProtKB-KW"/>
</dbReference>